<sequence length="261" mass="27931">CLLEGVKGITIPHKRSSSPDDLSISNSKRTRARSPAVPDDSSIRPFKLRSTGEPSMRGPLRGGIRRGGAPRGVASRGGALRGSPSRGGPSRGSLPRTSALTSTDSTGAIPTNTRVVLGPEWENRLTILTQRRTGIDHSHQSSMSALAQQRPQPQSLNSAAPAAGLFDQQPDAVRHPENSGAIAIKQEMQPKVMMPFESDTLRRLHFQNLQRSAHQVGTPVKASTPRLGVAICRTHAASQEADLAYTVPDVGDEIDDFEGED</sequence>
<keyword evidence="3" id="KW-1185">Reference proteome</keyword>
<evidence type="ECO:0000313" key="3">
    <source>
        <dbReference type="Proteomes" id="UP000799424"/>
    </source>
</evidence>
<name>A0A6A7A3A4_9PLEO</name>
<evidence type="ECO:0000256" key="1">
    <source>
        <dbReference type="SAM" id="MobiDB-lite"/>
    </source>
</evidence>
<organism evidence="2 3">
    <name type="scientific">Ophiobolus disseminans</name>
    <dbReference type="NCBI Taxonomy" id="1469910"/>
    <lineage>
        <taxon>Eukaryota</taxon>
        <taxon>Fungi</taxon>
        <taxon>Dikarya</taxon>
        <taxon>Ascomycota</taxon>
        <taxon>Pezizomycotina</taxon>
        <taxon>Dothideomycetes</taxon>
        <taxon>Pleosporomycetidae</taxon>
        <taxon>Pleosporales</taxon>
        <taxon>Pleosporineae</taxon>
        <taxon>Phaeosphaeriaceae</taxon>
        <taxon>Ophiobolus</taxon>
    </lineage>
</organism>
<reference evidence="2" key="1">
    <citation type="journal article" date="2020" name="Stud. Mycol.">
        <title>101 Dothideomycetes genomes: a test case for predicting lifestyles and emergence of pathogens.</title>
        <authorList>
            <person name="Haridas S."/>
            <person name="Albert R."/>
            <person name="Binder M."/>
            <person name="Bloem J."/>
            <person name="Labutti K."/>
            <person name="Salamov A."/>
            <person name="Andreopoulos B."/>
            <person name="Baker S."/>
            <person name="Barry K."/>
            <person name="Bills G."/>
            <person name="Bluhm B."/>
            <person name="Cannon C."/>
            <person name="Castanera R."/>
            <person name="Culley D."/>
            <person name="Daum C."/>
            <person name="Ezra D."/>
            <person name="Gonzalez J."/>
            <person name="Henrissat B."/>
            <person name="Kuo A."/>
            <person name="Liang C."/>
            <person name="Lipzen A."/>
            <person name="Lutzoni F."/>
            <person name="Magnuson J."/>
            <person name="Mondo S."/>
            <person name="Nolan M."/>
            <person name="Ohm R."/>
            <person name="Pangilinan J."/>
            <person name="Park H.-J."/>
            <person name="Ramirez L."/>
            <person name="Alfaro M."/>
            <person name="Sun H."/>
            <person name="Tritt A."/>
            <person name="Yoshinaga Y."/>
            <person name="Zwiers L.-H."/>
            <person name="Turgeon B."/>
            <person name="Goodwin S."/>
            <person name="Spatafora J."/>
            <person name="Crous P."/>
            <person name="Grigoriev I."/>
        </authorList>
    </citation>
    <scope>NUCLEOTIDE SEQUENCE</scope>
    <source>
        <strain evidence="2">CBS 113818</strain>
    </source>
</reference>
<proteinExistence type="predicted"/>
<dbReference type="AlphaFoldDB" id="A0A6A7A3A4"/>
<dbReference type="Proteomes" id="UP000799424">
    <property type="component" value="Unassembled WGS sequence"/>
</dbReference>
<feature type="compositionally biased region" description="Low complexity" evidence="1">
    <location>
        <begin position="71"/>
        <end position="96"/>
    </location>
</feature>
<gene>
    <name evidence="2" type="ORF">CC86DRAFT_438572</name>
</gene>
<evidence type="ECO:0000313" key="2">
    <source>
        <dbReference type="EMBL" id="KAF2827800.1"/>
    </source>
</evidence>
<protein>
    <submittedName>
        <fullName evidence="2">Uncharacterized protein</fullName>
    </submittedName>
</protein>
<feature type="non-terminal residue" evidence="2">
    <location>
        <position position="1"/>
    </location>
</feature>
<accession>A0A6A7A3A4</accession>
<dbReference type="EMBL" id="MU006223">
    <property type="protein sequence ID" value="KAF2827800.1"/>
    <property type="molecule type" value="Genomic_DNA"/>
</dbReference>
<feature type="compositionally biased region" description="Polar residues" evidence="1">
    <location>
        <begin position="98"/>
        <end position="111"/>
    </location>
</feature>
<feature type="region of interest" description="Disordered" evidence="1">
    <location>
        <begin position="1"/>
        <end position="111"/>
    </location>
</feature>